<dbReference type="InterPro" id="IPR000415">
    <property type="entry name" value="Nitroreductase-like"/>
</dbReference>
<protein>
    <submittedName>
        <fullName evidence="1">Nitroreductase family protein</fullName>
    </submittedName>
</protein>
<accession>A0A8H7ZUP2</accession>
<dbReference type="InterPro" id="IPR033877">
    <property type="entry name" value="Frm2/Hbn1"/>
</dbReference>
<evidence type="ECO:0000313" key="2">
    <source>
        <dbReference type="Proteomes" id="UP000673691"/>
    </source>
</evidence>
<sequence length="121" mass="13625">MSVNYLTAVKARRTFYNITKNCPIPSARVVEIVKEAVLHTPSSFNSQSGRALVLFGKEHDKLWDGVKVVLKPLTSEEKYPETVNKIDGSFKAGYGTVLFFEDQRPIQAMQQKFPAYQGPMV</sequence>
<dbReference type="SUPFAM" id="SSF55469">
    <property type="entry name" value="FMN-dependent nitroreductase-like"/>
    <property type="match status" value="1"/>
</dbReference>
<gene>
    <name evidence="1" type="ORF">BJ554DRAFT_8278</name>
</gene>
<name>A0A8H7ZUP2_9FUNG</name>
<dbReference type="Gene3D" id="3.40.109.10">
    <property type="entry name" value="NADH Oxidase"/>
    <property type="match status" value="1"/>
</dbReference>
<evidence type="ECO:0000313" key="1">
    <source>
        <dbReference type="EMBL" id="KAG5459766.1"/>
    </source>
</evidence>
<comment type="caution">
    <text evidence="1">The sequence shown here is derived from an EMBL/GenBank/DDBJ whole genome shotgun (WGS) entry which is preliminary data.</text>
</comment>
<dbReference type="GO" id="GO:0034599">
    <property type="term" value="P:cellular response to oxidative stress"/>
    <property type="evidence" value="ECO:0007669"/>
    <property type="project" value="InterPro"/>
</dbReference>
<dbReference type="Proteomes" id="UP000673691">
    <property type="component" value="Unassembled WGS sequence"/>
</dbReference>
<dbReference type="OrthoDB" id="2138173at2759"/>
<dbReference type="PANTHER" id="PTHR43035:SF1">
    <property type="entry name" value="FATTY ACID REPRESSION MUTANT PROTEIN 2-RELATED"/>
    <property type="match status" value="1"/>
</dbReference>
<keyword evidence="2" id="KW-1185">Reference proteome</keyword>
<dbReference type="GO" id="GO:0016491">
    <property type="term" value="F:oxidoreductase activity"/>
    <property type="evidence" value="ECO:0007669"/>
    <property type="project" value="InterPro"/>
</dbReference>
<reference evidence="1 2" key="1">
    <citation type="journal article" name="Sci. Rep.">
        <title>Genome-scale phylogenetic analyses confirm Olpidium as the closest living zoosporic fungus to the non-flagellated, terrestrial fungi.</title>
        <authorList>
            <person name="Chang Y."/>
            <person name="Rochon D."/>
            <person name="Sekimoto S."/>
            <person name="Wang Y."/>
            <person name="Chovatia M."/>
            <person name="Sandor L."/>
            <person name="Salamov A."/>
            <person name="Grigoriev I.V."/>
            <person name="Stajich J.E."/>
            <person name="Spatafora J.W."/>
        </authorList>
    </citation>
    <scope>NUCLEOTIDE SEQUENCE [LARGE SCALE GENOMIC DNA]</scope>
    <source>
        <strain evidence="1">S191</strain>
    </source>
</reference>
<proteinExistence type="predicted"/>
<dbReference type="AlphaFoldDB" id="A0A8H7ZUP2"/>
<dbReference type="PANTHER" id="PTHR43035">
    <property type="entry name" value="FATTY ACID REPRESSION MUTANT PROTEIN 2-RELATED"/>
    <property type="match status" value="1"/>
</dbReference>
<dbReference type="EMBL" id="JAEFCI010006332">
    <property type="protein sequence ID" value="KAG5459766.1"/>
    <property type="molecule type" value="Genomic_DNA"/>
</dbReference>
<organism evidence="1 2">
    <name type="scientific">Olpidium bornovanus</name>
    <dbReference type="NCBI Taxonomy" id="278681"/>
    <lineage>
        <taxon>Eukaryota</taxon>
        <taxon>Fungi</taxon>
        <taxon>Fungi incertae sedis</taxon>
        <taxon>Olpidiomycota</taxon>
        <taxon>Olpidiomycotina</taxon>
        <taxon>Olpidiomycetes</taxon>
        <taxon>Olpidiales</taxon>
        <taxon>Olpidiaceae</taxon>
        <taxon>Olpidium</taxon>
    </lineage>
</organism>